<organism evidence="2">
    <name type="scientific">uncultured Caudovirales phage</name>
    <dbReference type="NCBI Taxonomy" id="2100421"/>
    <lineage>
        <taxon>Viruses</taxon>
        <taxon>Duplodnaviria</taxon>
        <taxon>Heunggongvirae</taxon>
        <taxon>Uroviricota</taxon>
        <taxon>Caudoviricetes</taxon>
        <taxon>Peduoviridae</taxon>
        <taxon>Maltschvirus</taxon>
        <taxon>Maltschvirus maltsch</taxon>
    </lineage>
</organism>
<accession>A0A6J5M9P0</accession>
<name>A0A6J5M9P0_9CAUD</name>
<feature type="domain" description="Winged helix-turn-helix" evidence="1">
    <location>
        <begin position="2"/>
        <end position="63"/>
    </location>
</feature>
<dbReference type="Pfam" id="PF14090">
    <property type="entry name" value="HTH_39"/>
    <property type="match status" value="1"/>
</dbReference>
<gene>
    <name evidence="2" type="ORF">UFOVP426_36</name>
</gene>
<dbReference type="InterPro" id="IPR055245">
    <property type="entry name" value="HTH_proteobacteria"/>
</dbReference>
<proteinExistence type="predicted"/>
<reference evidence="2" key="1">
    <citation type="submission" date="2020-04" db="EMBL/GenBank/DDBJ databases">
        <authorList>
            <person name="Chiriac C."/>
            <person name="Salcher M."/>
            <person name="Ghai R."/>
            <person name="Kavagutti S V."/>
        </authorList>
    </citation>
    <scope>NUCLEOTIDE SEQUENCE</scope>
</reference>
<dbReference type="EMBL" id="LR796396">
    <property type="protein sequence ID" value="CAB4141746.1"/>
    <property type="molecule type" value="Genomic_DNA"/>
</dbReference>
<evidence type="ECO:0000259" key="1">
    <source>
        <dbReference type="Pfam" id="PF14090"/>
    </source>
</evidence>
<sequence length="63" mass="7167">MSQNQQIANYLNKGRKLTPIDALNKFGCFRLAARIADLRNDGMNIKTTIVKLKNKKQVAQYSI</sequence>
<evidence type="ECO:0000313" key="2">
    <source>
        <dbReference type="EMBL" id="CAB4141746.1"/>
    </source>
</evidence>
<protein>
    <submittedName>
        <fullName evidence="2">Helix-turn-helix domain containing protein</fullName>
    </submittedName>
</protein>